<sequence>MESDAPGPSRVRTRRAVLRAGALTAAAGLLAGCRADPAPTATDPATGAVKALLEARSAAVLAKDKPAFLAAVDPAEPGFLARQEELFAVLAALPLASWRETVESFDGTLARVRTAHSYAGFDTAEVVRTAYLRVGPSGLTGDGGDGHADDPQIWSRGPVTAVRGESCLVVGAGPLDQVAAGLDRAAPAVTAVVGRDWARKAVALVPVDGEHARALAGDRDLAEIAALAAAPQNADGSPPPARILVSPEAWPRLSALGRRVVLTHELTHIAVDAASDTTTPLWLVEGFADYVGYLDSGAADRAAAAELAREVKAGKLPSALPGHDAFAGSSPRLSQSYQEAWLACRMIAETHGRDKLVALYRAARTRPEQDALRDVLGTADIVPAWRSYLRAHLS</sequence>
<reference evidence="1 2" key="1">
    <citation type="submission" date="2018-11" db="EMBL/GenBank/DDBJ databases">
        <title>Sequencing the genomes of 1000 actinobacteria strains.</title>
        <authorList>
            <person name="Klenk H.-P."/>
        </authorList>
    </citation>
    <scope>NUCLEOTIDE SEQUENCE [LARGE SCALE GENOMIC DNA]</scope>
    <source>
        <strain evidence="1 2">DSM 44254</strain>
    </source>
</reference>
<organism evidence="1 2">
    <name type="scientific">Actinocorallia herbida</name>
    <dbReference type="NCBI Taxonomy" id="58109"/>
    <lineage>
        <taxon>Bacteria</taxon>
        <taxon>Bacillati</taxon>
        <taxon>Actinomycetota</taxon>
        <taxon>Actinomycetes</taxon>
        <taxon>Streptosporangiales</taxon>
        <taxon>Thermomonosporaceae</taxon>
        <taxon>Actinocorallia</taxon>
    </lineage>
</organism>
<dbReference type="OrthoDB" id="5242307at2"/>
<accession>A0A3N1CRA7</accession>
<protein>
    <recommendedName>
        <fullName evidence="3">Basic secretory peptidase family protein</fullName>
    </recommendedName>
</protein>
<evidence type="ECO:0000313" key="1">
    <source>
        <dbReference type="EMBL" id="ROO83839.1"/>
    </source>
</evidence>
<dbReference type="RefSeq" id="WP_123663292.1">
    <property type="nucleotide sequence ID" value="NZ_RJKE01000001.1"/>
</dbReference>
<evidence type="ECO:0008006" key="3">
    <source>
        <dbReference type="Google" id="ProtNLM"/>
    </source>
</evidence>
<dbReference type="Proteomes" id="UP000272400">
    <property type="component" value="Unassembled WGS sequence"/>
</dbReference>
<dbReference type="InterPro" id="IPR006311">
    <property type="entry name" value="TAT_signal"/>
</dbReference>
<gene>
    <name evidence="1" type="ORF">EDD29_1348</name>
</gene>
<name>A0A3N1CRA7_9ACTN</name>
<proteinExistence type="predicted"/>
<comment type="caution">
    <text evidence="1">The sequence shown here is derived from an EMBL/GenBank/DDBJ whole genome shotgun (WGS) entry which is preliminary data.</text>
</comment>
<keyword evidence="2" id="KW-1185">Reference proteome</keyword>
<dbReference type="PROSITE" id="PS51318">
    <property type="entry name" value="TAT"/>
    <property type="match status" value="1"/>
</dbReference>
<dbReference type="EMBL" id="RJKE01000001">
    <property type="protein sequence ID" value="ROO83839.1"/>
    <property type="molecule type" value="Genomic_DNA"/>
</dbReference>
<evidence type="ECO:0000313" key="2">
    <source>
        <dbReference type="Proteomes" id="UP000272400"/>
    </source>
</evidence>
<dbReference type="AlphaFoldDB" id="A0A3N1CRA7"/>